<sequence>MSSHSPTRAKSPSRGHDRESGSRYRHHYRKHRKSSSSPSISPPSVKKNRRRSDAELDHTLRGRPRKRSRSRTRSPLLEGDEALIPENHRKRSQPPSRHRSESAIGSVEGVRRQRSFPNIYREERVRK</sequence>
<feature type="compositionally biased region" description="Low complexity" evidence="1">
    <location>
        <begin position="35"/>
        <end position="45"/>
    </location>
</feature>
<keyword evidence="3" id="KW-1185">Reference proteome</keyword>
<dbReference type="OrthoDB" id="3800848at2759"/>
<feature type="compositionally biased region" description="Polar residues" evidence="1">
    <location>
        <begin position="1"/>
        <end position="10"/>
    </location>
</feature>
<organism evidence="2 3">
    <name type="scientific">Lojkania enalia</name>
    <dbReference type="NCBI Taxonomy" id="147567"/>
    <lineage>
        <taxon>Eukaryota</taxon>
        <taxon>Fungi</taxon>
        <taxon>Dikarya</taxon>
        <taxon>Ascomycota</taxon>
        <taxon>Pezizomycotina</taxon>
        <taxon>Dothideomycetes</taxon>
        <taxon>Pleosporomycetidae</taxon>
        <taxon>Pleosporales</taxon>
        <taxon>Pleosporales incertae sedis</taxon>
        <taxon>Lojkania</taxon>
    </lineage>
</organism>
<dbReference type="AlphaFoldDB" id="A0A9P4KCQ0"/>
<proteinExistence type="predicted"/>
<dbReference type="EMBL" id="ML986619">
    <property type="protein sequence ID" value="KAF2264070.1"/>
    <property type="molecule type" value="Genomic_DNA"/>
</dbReference>
<reference evidence="3" key="1">
    <citation type="journal article" date="2020" name="Stud. Mycol.">
        <title>101 Dothideomycetes genomes: A test case for predicting lifestyles and emergence of pathogens.</title>
        <authorList>
            <person name="Haridas S."/>
            <person name="Albert R."/>
            <person name="Binder M."/>
            <person name="Bloem J."/>
            <person name="LaButti K."/>
            <person name="Salamov A."/>
            <person name="Andreopoulos B."/>
            <person name="Baker S."/>
            <person name="Barry K."/>
            <person name="Bills G."/>
            <person name="Bluhm B."/>
            <person name="Cannon C."/>
            <person name="Castanera R."/>
            <person name="Culley D."/>
            <person name="Daum C."/>
            <person name="Ezra D."/>
            <person name="Gonzalez J."/>
            <person name="Henrissat B."/>
            <person name="Kuo A."/>
            <person name="Liang C."/>
            <person name="Lipzen A."/>
            <person name="Lutzoni F."/>
            <person name="Magnuson J."/>
            <person name="Mondo S."/>
            <person name="Nolan M."/>
            <person name="Ohm R."/>
            <person name="Pangilinan J."/>
            <person name="Park H.-J."/>
            <person name="Ramirez L."/>
            <person name="Alfaro M."/>
            <person name="Sun H."/>
            <person name="Tritt A."/>
            <person name="Yoshinaga Y."/>
            <person name="Zwiers L.-H."/>
            <person name="Turgeon B."/>
            <person name="Goodwin S."/>
            <person name="Spatafora J."/>
            <person name="Crous P."/>
            <person name="Grigoriev I."/>
        </authorList>
    </citation>
    <scope>NUCLEOTIDE SEQUENCE [LARGE SCALE GENOMIC DNA]</scope>
    <source>
        <strain evidence="3">CBS 304.66</strain>
    </source>
</reference>
<dbReference type="Proteomes" id="UP000800093">
    <property type="component" value="Unassembled WGS sequence"/>
</dbReference>
<gene>
    <name evidence="2" type="ORF">CC78DRAFT_254122</name>
</gene>
<evidence type="ECO:0000313" key="2">
    <source>
        <dbReference type="EMBL" id="KAF2264070.1"/>
    </source>
</evidence>
<feature type="compositionally biased region" description="Basic and acidic residues" evidence="1">
    <location>
        <begin position="51"/>
        <end position="60"/>
    </location>
</feature>
<feature type="region of interest" description="Disordered" evidence="1">
    <location>
        <begin position="1"/>
        <end position="127"/>
    </location>
</feature>
<evidence type="ECO:0000256" key="1">
    <source>
        <dbReference type="SAM" id="MobiDB-lite"/>
    </source>
</evidence>
<feature type="compositionally biased region" description="Basic residues" evidence="1">
    <location>
        <begin position="61"/>
        <end position="72"/>
    </location>
</feature>
<evidence type="ECO:0000313" key="3">
    <source>
        <dbReference type="Proteomes" id="UP000800093"/>
    </source>
</evidence>
<protein>
    <submittedName>
        <fullName evidence="2">Uncharacterized protein</fullName>
    </submittedName>
</protein>
<accession>A0A9P4KCQ0</accession>
<comment type="caution">
    <text evidence="2">The sequence shown here is derived from an EMBL/GenBank/DDBJ whole genome shotgun (WGS) entry which is preliminary data.</text>
</comment>
<feature type="compositionally biased region" description="Basic residues" evidence="1">
    <location>
        <begin position="23"/>
        <end position="34"/>
    </location>
</feature>
<name>A0A9P4KCQ0_9PLEO</name>